<proteinExistence type="predicted"/>
<organism evidence="1 2">
    <name type="scientific">Accipiter nisus</name>
    <name type="common">Eurasian sparrowhawk</name>
    <dbReference type="NCBI Taxonomy" id="211598"/>
    <lineage>
        <taxon>Eukaryota</taxon>
        <taxon>Metazoa</taxon>
        <taxon>Chordata</taxon>
        <taxon>Craniata</taxon>
        <taxon>Vertebrata</taxon>
        <taxon>Euteleostomi</taxon>
        <taxon>Archelosauria</taxon>
        <taxon>Archosauria</taxon>
        <taxon>Dinosauria</taxon>
        <taxon>Saurischia</taxon>
        <taxon>Theropoda</taxon>
        <taxon>Coelurosauria</taxon>
        <taxon>Aves</taxon>
        <taxon>Neognathae</taxon>
        <taxon>Neoaves</taxon>
        <taxon>Telluraves</taxon>
        <taxon>Accipitrimorphae</taxon>
        <taxon>Accipitriformes</taxon>
        <taxon>Accipitridae</taxon>
        <taxon>Accipitrinae</taxon>
        <taxon>Accipiter</taxon>
    </lineage>
</organism>
<dbReference type="Proteomes" id="UP000694541">
    <property type="component" value="Unplaced"/>
</dbReference>
<evidence type="ECO:0000313" key="2">
    <source>
        <dbReference type="Proteomes" id="UP000694541"/>
    </source>
</evidence>
<evidence type="ECO:0000313" key="1">
    <source>
        <dbReference type="Ensembl" id="ENSANIP00000002944.1"/>
    </source>
</evidence>
<protein>
    <submittedName>
        <fullName evidence="1">Uncharacterized protein</fullName>
    </submittedName>
</protein>
<reference evidence="1" key="2">
    <citation type="submission" date="2025-09" db="UniProtKB">
        <authorList>
            <consortium name="Ensembl"/>
        </authorList>
    </citation>
    <scope>IDENTIFICATION</scope>
</reference>
<sequence>MGIFVQDFHLLAPVELVPPVGHHLLQVAGVEAVVEGGSFQVRDRHVLPPVEAPQSCPTSATAVLMPSHPTPPFTDPLSKSAAQSVAFPQEQPQVAWRVCGLRKSLWDIAMNLSSIPIHKGW</sequence>
<accession>A0A8B9M556</accession>
<name>A0A8B9M556_9AVES</name>
<dbReference type="AlphaFoldDB" id="A0A8B9M556"/>
<dbReference type="Ensembl" id="ENSANIT00000003039.1">
    <property type="protein sequence ID" value="ENSANIP00000002944.1"/>
    <property type="gene ID" value="ENSANIG00000002010.1"/>
</dbReference>
<reference evidence="1" key="1">
    <citation type="submission" date="2025-08" db="UniProtKB">
        <authorList>
            <consortium name="Ensembl"/>
        </authorList>
    </citation>
    <scope>IDENTIFICATION</scope>
</reference>
<keyword evidence="2" id="KW-1185">Reference proteome</keyword>